<gene>
    <name evidence="2" type="ORF">DMB85_019095</name>
</gene>
<feature type="transmembrane region" description="Helical" evidence="1">
    <location>
        <begin position="114"/>
        <end position="131"/>
    </location>
</feature>
<keyword evidence="1" id="KW-1133">Transmembrane helix</keyword>
<organism evidence="2 3">
    <name type="scientific">Pectobacterium aquaticum</name>
    <dbReference type="NCBI Taxonomy" id="2204145"/>
    <lineage>
        <taxon>Bacteria</taxon>
        <taxon>Pseudomonadati</taxon>
        <taxon>Pseudomonadota</taxon>
        <taxon>Gammaproteobacteria</taxon>
        <taxon>Enterobacterales</taxon>
        <taxon>Pectobacteriaceae</taxon>
        <taxon>Pectobacterium</taxon>
    </lineage>
</organism>
<proteinExistence type="predicted"/>
<dbReference type="Proteomes" id="UP000256817">
    <property type="component" value="Unassembled WGS sequence"/>
</dbReference>
<sequence length="158" mass="18062">MKLSISYWFAKLLVQEISATTYRVLVKWPSIVVGSFLFLFFIICYLKGDAERIYLNILSSEAESFQMAPTGYMNVRNCVELPTEQAVGYLGHCVNKPVPLSDVVHQNLKSINGFYYLLFFISICIECLHRLRFSYRVSKSVHGYGHGGDVSAKQSWDK</sequence>
<evidence type="ECO:0000313" key="2">
    <source>
        <dbReference type="EMBL" id="RRO03602.1"/>
    </source>
</evidence>
<name>A0A3R8UTX6_9GAMM</name>
<keyword evidence="3" id="KW-1185">Reference proteome</keyword>
<reference evidence="2" key="1">
    <citation type="submission" date="2018-11" db="EMBL/GenBank/DDBJ databases">
        <title>Draft genome sequences of proposed Pectobacterium aquaticum sp. nov. isolated in France from fresh water.</title>
        <authorList>
            <person name="Pedron J."/>
            <person name="Barny M.A."/>
        </authorList>
    </citation>
    <scope>NUCLEOTIDE SEQUENCE [LARGE SCALE GENOMIC DNA]</scope>
    <source>
        <strain evidence="2">A35-S23-M15</strain>
    </source>
</reference>
<evidence type="ECO:0000313" key="3">
    <source>
        <dbReference type="Proteomes" id="UP000256817"/>
    </source>
</evidence>
<feature type="transmembrane region" description="Helical" evidence="1">
    <location>
        <begin position="29"/>
        <end position="46"/>
    </location>
</feature>
<dbReference type="RefSeq" id="WP_116186701.1">
    <property type="nucleotide sequence ID" value="NZ_CP161828.1"/>
</dbReference>
<protein>
    <submittedName>
        <fullName evidence="2">Uncharacterized protein</fullName>
    </submittedName>
</protein>
<comment type="caution">
    <text evidence="2">The sequence shown here is derived from an EMBL/GenBank/DDBJ whole genome shotgun (WGS) entry which is preliminary data.</text>
</comment>
<keyword evidence="1" id="KW-0472">Membrane</keyword>
<accession>A0A3R8UTX6</accession>
<keyword evidence="1" id="KW-0812">Transmembrane</keyword>
<evidence type="ECO:0000256" key="1">
    <source>
        <dbReference type="SAM" id="Phobius"/>
    </source>
</evidence>
<dbReference type="EMBL" id="QHJW02000063">
    <property type="protein sequence ID" value="RRO03602.1"/>
    <property type="molecule type" value="Genomic_DNA"/>
</dbReference>